<dbReference type="Pfam" id="PF07670">
    <property type="entry name" value="Gate"/>
    <property type="match status" value="1"/>
</dbReference>
<feature type="transmembrane region" description="Helical" evidence="1">
    <location>
        <begin position="6"/>
        <end position="26"/>
    </location>
</feature>
<keyword evidence="4" id="KW-1185">Reference proteome</keyword>
<evidence type="ECO:0000256" key="1">
    <source>
        <dbReference type="SAM" id="Phobius"/>
    </source>
</evidence>
<proteinExistence type="predicted"/>
<organism evidence="3 4">
    <name type="scientific">Alkalicella caledoniensis</name>
    <dbReference type="NCBI Taxonomy" id="2731377"/>
    <lineage>
        <taxon>Bacteria</taxon>
        <taxon>Bacillati</taxon>
        <taxon>Bacillota</taxon>
        <taxon>Clostridia</taxon>
        <taxon>Eubacteriales</taxon>
        <taxon>Proteinivoracaceae</taxon>
        <taxon>Alkalicella</taxon>
    </lineage>
</organism>
<dbReference type="InterPro" id="IPR011642">
    <property type="entry name" value="Gate_dom"/>
</dbReference>
<feature type="transmembrane region" description="Helical" evidence="1">
    <location>
        <begin position="38"/>
        <end position="58"/>
    </location>
</feature>
<evidence type="ECO:0000259" key="2">
    <source>
        <dbReference type="Pfam" id="PF07670"/>
    </source>
</evidence>
<dbReference type="RefSeq" id="WP_213168524.1">
    <property type="nucleotide sequence ID" value="NZ_CP058559.1"/>
</dbReference>
<feature type="domain" description="Nucleoside transporter/FeoB GTPase Gate" evidence="2">
    <location>
        <begin position="42"/>
        <end position="152"/>
    </location>
</feature>
<evidence type="ECO:0000313" key="4">
    <source>
        <dbReference type="Proteomes" id="UP000516160"/>
    </source>
</evidence>
<accession>A0A7G9W7J1</accession>
<feature type="transmembrane region" description="Helical" evidence="1">
    <location>
        <begin position="165"/>
        <end position="187"/>
    </location>
</feature>
<keyword evidence="1" id="KW-0812">Transmembrane</keyword>
<dbReference type="AlphaFoldDB" id="A0A7G9W7J1"/>
<evidence type="ECO:0000313" key="3">
    <source>
        <dbReference type="EMBL" id="QNO14653.1"/>
    </source>
</evidence>
<dbReference type="Proteomes" id="UP000516160">
    <property type="component" value="Chromosome"/>
</dbReference>
<dbReference type="KEGG" id="acae:HYG86_07565"/>
<dbReference type="EMBL" id="CP058559">
    <property type="protein sequence ID" value="QNO14653.1"/>
    <property type="molecule type" value="Genomic_DNA"/>
</dbReference>
<keyword evidence="1" id="KW-1133">Transmembrane helix</keyword>
<sequence length="212" mass="22027">MINYVWFGLIAIGVIVGALTGNIEAVTDAAISNARTGVDLSLGLIGTMALWLGIMKIAEDSGLIKSLAKALRFIMVPLFPDVPADHPAMGAMIMNMSANMLGLGNAATPLGLKAMTELQKLNPNKDTATNAMATFLAINTSSVTLIPASVIAIRVAANSANATEIIGPTIVATLASTIAAIIAVKLLQRLPMFQIKPESVVEVTSDQASLNE</sequence>
<feature type="transmembrane region" description="Helical" evidence="1">
    <location>
        <begin position="133"/>
        <end position="153"/>
    </location>
</feature>
<gene>
    <name evidence="3" type="ORF">HYG86_07565</name>
</gene>
<reference evidence="3 4" key="1">
    <citation type="submission" date="2020-07" db="EMBL/GenBank/DDBJ databases">
        <title>Alkalicella. sp. LB2 genome.</title>
        <authorList>
            <person name="Postec A."/>
            <person name="Quemeneur M."/>
        </authorList>
    </citation>
    <scope>NUCLEOTIDE SEQUENCE [LARGE SCALE GENOMIC DNA]</scope>
    <source>
        <strain evidence="3 4">LB2</strain>
    </source>
</reference>
<keyword evidence="1" id="KW-0472">Membrane</keyword>
<name>A0A7G9W7J1_ALKCA</name>
<protein>
    <submittedName>
        <fullName evidence="3">Nucleoside recognition protein</fullName>
    </submittedName>
</protein>
<feature type="transmembrane region" description="Helical" evidence="1">
    <location>
        <begin position="88"/>
        <end position="112"/>
    </location>
</feature>